<accession>A0ACA9Y2K0</accession>
<reference evidence="1" key="1">
    <citation type="submission" date="2022-06" db="EMBL/GenBank/DDBJ databases">
        <authorList>
            <person name="Legras J.-L."/>
            <person name="Devillers H."/>
            <person name="Grondin C."/>
        </authorList>
    </citation>
    <scope>NUCLEOTIDE SEQUENCE</scope>
    <source>
        <strain evidence="1">CLIB 1444</strain>
    </source>
</reference>
<sequence>MLKNLGVPIQKSKDQTRDSKVEEKIDDNEDTHKKLKDYYDSIAYMTADDLMIQQNLDQGKQFNSFDSEHYLDRKTLTKNIPNEIDIFETPYPEIEKIYKDLNKLDTDKTVQLKYYKRYLDNYSDPVNLLLQEFNRIDEKFKLLRRDEIDNLNLNPNSYFYHENLFNLSYNVLGFDRSISGFPLRMGKHKLTDVTYPVEFIQDLQMCQKKIKLHKKDLDFVEYNENSLSINPNNLNNPQISDNQGSMNKVIDMIYNELDVPKNFLIVDDVHDYNCVKFKFLNKFNSILETEINTLKASLQKEIEFILSSNNESKNLLLFNHQSFKTNQYKLCDFVKENKPNNDPIDELSGKPQVVLLSYNIQEFNLIPYTYLINRTRRSRKRLFNHIFKLFLINLKDQIETLLRIKYSKKKSTFINNLNLKITNITQFKLMNFFYSINDLKLIKPGHAIYLKPYKSRNYKRLYNYKLLPVEKRSIRLDSVELDELL</sequence>
<gene>
    <name evidence="1" type="ORF">CLIB1444_02S02322</name>
</gene>
<evidence type="ECO:0000313" key="2">
    <source>
        <dbReference type="Proteomes" id="UP001152531"/>
    </source>
</evidence>
<dbReference type="EMBL" id="CALSDN010000002">
    <property type="protein sequence ID" value="CAH6719162.1"/>
    <property type="molecule type" value="Genomic_DNA"/>
</dbReference>
<keyword evidence="2" id="KW-1185">Reference proteome</keyword>
<dbReference type="Proteomes" id="UP001152531">
    <property type="component" value="Unassembled WGS sequence"/>
</dbReference>
<name>A0ACA9Y2K0_9ASCO</name>
<protein>
    <submittedName>
        <fullName evidence="1">Uncharacterized protein</fullName>
    </submittedName>
</protein>
<evidence type="ECO:0000313" key="1">
    <source>
        <dbReference type="EMBL" id="CAH6719162.1"/>
    </source>
</evidence>
<comment type="caution">
    <text evidence="1">The sequence shown here is derived from an EMBL/GenBank/DDBJ whole genome shotgun (WGS) entry which is preliminary data.</text>
</comment>
<proteinExistence type="predicted"/>
<organism evidence="1 2">
    <name type="scientific">[Candida] jaroonii</name>
    <dbReference type="NCBI Taxonomy" id="467808"/>
    <lineage>
        <taxon>Eukaryota</taxon>
        <taxon>Fungi</taxon>
        <taxon>Dikarya</taxon>
        <taxon>Ascomycota</taxon>
        <taxon>Saccharomycotina</taxon>
        <taxon>Pichiomycetes</taxon>
        <taxon>Debaryomycetaceae</taxon>
        <taxon>Yamadazyma</taxon>
    </lineage>
</organism>